<name>A0A382R7X3_9ZZZZ</name>
<feature type="non-terminal residue" evidence="1">
    <location>
        <position position="1"/>
    </location>
</feature>
<accession>A0A382R7X3</accession>
<proteinExistence type="predicted"/>
<dbReference type="InterPro" id="IPR025048">
    <property type="entry name" value="DUF3987"/>
</dbReference>
<protein>
    <recommendedName>
        <fullName evidence="2">DUF3987 domain-containing protein</fullName>
    </recommendedName>
</protein>
<evidence type="ECO:0000313" key="1">
    <source>
        <dbReference type="EMBL" id="SVC93786.1"/>
    </source>
</evidence>
<evidence type="ECO:0008006" key="2">
    <source>
        <dbReference type="Google" id="ProtNLM"/>
    </source>
</evidence>
<organism evidence="1">
    <name type="scientific">marine metagenome</name>
    <dbReference type="NCBI Taxonomy" id="408172"/>
    <lineage>
        <taxon>unclassified sequences</taxon>
        <taxon>metagenomes</taxon>
        <taxon>ecological metagenomes</taxon>
    </lineage>
</organism>
<gene>
    <name evidence="1" type="ORF">METZ01_LOCUS346640</name>
</gene>
<dbReference type="EMBL" id="UINC01119736">
    <property type="protein sequence ID" value="SVC93786.1"/>
    <property type="molecule type" value="Genomic_DNA"/>
</dbReference>
<sequence length="194" mass="22445">AYRDRISEILHTSYRTGDAENELQPHQVELDSDAKQVWQMFHDKVEEQLSEYGTLSTVRGFGNKAPEHGLRSSTVLAGFYAPEISNFSRISSRYIRNSTILIQYYLNEQLRLFNSGVADPSLQEANKLLEWLRTECKKLVTLPEIYQYGPNSIRDARKARNLMKILSEHGYALPLNDEVEFEGKVRKEAYEVRV</sequence>
<dbReference type="Pfam" id="PF13148">
    <property type="entry name" value="DUF3987"/>
    <property type="match status" value="1"/>
</dbReference>
<reference evidence="1" key="1">
    <citation type="submission" date="2018-05" db="EMBL/GenBank/DDBJ databases">
        <authorList>
            <person name="Lanie J.A."/>
            <person name="Ng W.-L."/>
            <person name="Kazmierczak K.M."/>
            <person name="Andrzejewski T.M."/>
            <person name="Davidsen T.M."/>
            <person name="Wayne K.J."/>
            <person name="Tettelin H."/>
            <person name="Glass J.I."/>
            <person name="Rusch D."/>
            <person name="Podicherti R."/>
            <person name="Tsui H.-C.T."/>
            <person name="Winkler M.E."/>
        </authorList>
    </citation>
    <scope>NUCLEOTIDE SEQUENCE</scope>
</reference>
<dbReference type="AlphaFoldDB" id="A0A382R7X3"/>